<evidence type="ECO:0000256" key="1">
    <source>
        <dbReference type="ARBA" id="ARBA00004141"/>
    </source>
</evidence>
<feature type="transmembrane region" description="Helical" evidence="6">
    <location>
        <begin position="157"/>
        <end position="179"/>
    </location>
</feature>
<gene>
    <name evidence="7" type="ORF">ADM90_08690</name>
</gene>
<evidence type="ECO:0000256" key="3">
    <source>
        <dbReference type="ARBA" id="ARBA00022692"/>
    </source>
</evidence>
<dbReference type="Pfam" id="PF03741">
    <property type="entry name" value="TerC"/>
    <property type="match status" value="1"/>
</dbReference>
<dbReference type="PANTHER" id="PTHR30238">
    <property type="entry name" value="MEMBRANE BOUND PREDICTED REDOX MODULATOR"/>
    <property type="match status" value="1"/>
</dbReference>
<keyword evidence="5 6" id="KW-0472">Membrane</keyword>
<keyword evidence="3 6" id="KW-0812">Transmembrane</keyword>
<sequence length="253" mass="27937">MEAILLEYAWVLVVLIVLEGLLAADNAVVMAVMVKHLPKVQQQKALLYGLAGAFIFRFIALFLITTLVNFWQIQAVGAIYLLFISIKHIYESWKASSDDSEELKEPKKQSGFWMTVVKVELADIAFAVDSILAAVAIAVTLPHIGDFDIGGINAGPFAVMFLGGIIGVIMMRFAARWFVTVLERFPSLETAAFLIVGWVGVKLAVLTLGHEKLELIPHEFPHSTLWKATFWIVLIAIALGGYLIGLKNQKKQA</sequence>
<comment type="similarity">
    <text evidence="2">Belongs to the TerC family.</text>
</comment>
<feature type="transmembrane region" description="Helical" evidence="6">
    <location>
        <begin position="111"/>
        <end position="137"/>
    </location>
</feature>
<feature type="transmembrane region" description="Helical" evidence="6">
    <location>
        <begin position="70"/>
        <end position="90"/>
    </location>
</feature>
<comment type="caution">
    <text evidence="7">The sequence shown here is derived from an EMBL/GenBank/DDBJ whole genome shotgun (WGS) entry which is preliminary data.</text>
</comment>
<organism evidence="7 8">
    <name type="scientific">Lysinibacillus macroides</name>
    <dbReference type="NCBI Taxonomy" id="33935"/>
    <lineage>
        <taxon>Bacteria</taxon>
        <taxon>Bacillati</taxon>
        <taxon>Bacillota</taxon>
        <taxon>Bacilli</taxon>
        <taxon>Bacillales</taxon>
        <taxon>Bacillaceae</taxon>
        <taxon>Lysinibacillus</taxon>
    </lineage>
</organism>
<name>A0A0M9DMB3_9BACI</name>
<proteinExistence type="inferred from homology"/>
<comment type="subcellular location">
    <subcellularLocation>
        <location evidence="1">Membrane</location>
        <topology evidence="1">Multi-pass membrane protein</topology>
    </subcellularLocation>
</comment>
<evidence type="ECO:0000313" key="7">
    <source>
        <dbReference type="EMBL" id="KOY83336.1"/>
    </source>
</evidence>
<dbReference type="InterPro" id="IPR022493">
    <property type="entry name" value="CHP03716_TM_YkoY"/>
</dbReference>
<keyword evidence="4 6" id="KW-1133">Transmembrane helix</keyword>
<dbReference type="RefSeq" id="WP_053994576.1">
    <property type="nucleotide sequence ID" value="NZ_CP065643.1"/>
</dbReference>
<dbReference type="InterPro" id="IPR005496">
    <property type="entry name" value="Integral_membrane_TerC"/>
</dbReference>
<protein>
    <submittedName>
        <fullName evidence="7">Membrane protein</fullName>
    </submittedName>
</protein>
<dbReference type="AlphaFoldDB" id="A0A0M9DMB3"/>
<keyword evidence="8" id="KW-1185">Reference proteome</keyword>
<evidence type="ECO:0000256" key="5">
    <source>
        <dbReference type="ARBA" id="ARBA00023136"/>
    </source>
</evidence>
<feature type="transmembrane region" description="Helical" evidence="6">
    <location>
        <begin position="228"/>
        <end position="246"/>
    </location>
</feature>
<feature type="transmembrane region" description="Helical" evidence="6">
    <location>
        <begin position="45"/>
        <end position="64"/>
    </location>
</feature>
<dbReference type="Proteomes" id="UP000037977">
    <property type="component" value="Unassembled WGS sequence"/>
</dbReference>
<dbReference type="NCBIfam" id="TIGR03716">
    <property type="entry name" value="R_switched_YkoY"/>
    <property type="match status" value="1"/>
</dbReference>
<evidence type="ECO:0000256" key="2">
    <source>
        <dbReference type="ARBA" id="ARBA00007511"/>
    </source>
</evidence>
<dbReference type="EMBL" id="LGCI01000005">
    <property type="protein sequence ID" value="KOY83336.1"/>
    <property type="molecule type" value="Genomic_DNA"/>
</dbReference>
<dbReference type="OrthoDB" id="9806211at2"/>
<dbReference type="GO" id="GO:0016020">
    <property type="term" value="C:membrane"/>
    <property type="evidence" value="ECO:0007669"/>
    <property type="project" value="UniProtKB-SubCell"/>
</dbReference>
<dbReference type="PATRIC" id="fig|33935.3.peg.1210"/>
<evidence type="ECO:0000256" key="6">
    <source>
        <dbReference type="SAM" id="Phobius"/>
    </source>
</evidence>
<feature type="transmembrane region" description="Helical" evidence="6">
    <location>
        <begin position="191"/>
        <end position="208"/>
    </location>
</feature>
<accession>A0A0M9DMB3</accession>
<reference evidence="7 8" key="1">
    <citation type="submission" date="2015-07" db="EMBL/GenBank/DDBJ databases">
        <title>Genome sequencing project for genomic taxonomy and phylogenomics of Bacillus-like bacteria.</title>
        <authorList>
            <person name="Liu B."/>
            <person name="Wang J."/>
            <person name="Zhu Y."/>
            <person name="Liu G."/>
            <person name="Chen Q."/>
            <person name="Chen Z."/>
            <person name="Che J."/>
            <person name="Ge C."/>
            <person name="Shi H."/>
            <person name="Pan Z."/>
            <person name="Liu X."/>
        </authorList>
    </citation>
    <scope>NUCLEOTIDE SEQUENCE [LARGE SCALE GENOMIC DNA]</scope>
    <source>
        <strain evidence="7 8">DSM 54</strain>
    </source>
</reference>
<feature type="transmembrane region" description="Helical" evidence="6">
    <location>
        <begin position="12"/>
        <end position="33"/>
    </location>
</feature>
<dbReference type="PANTHER" id="PTHR30238:SF4">
    <property type="entry name" value="SLL1022 PROTEIN"/>
    <property type="match status" value="1"/>
</dbReference>
<dbReference type="STRING" id="33935.ADM90_08690"/>
<evidence type="ECO:0000256" key="4">
    <source>
        <dbReference type="ARBA" id="ARBA00022989"/>
    </source>
</evidence>
<evidence type="ECO:0000313" key="8">
    <source>
        <dbReference type="Proteomes" id="UP000037977"/>
    </source>
</evidence>